<sequence length="207" mass="23078">MKSIIYECKPLISNRRTIFRNVTRKTTKARTQHQTTKPSDASSKSGAGPAVVADELRALIVDGSFKAGARITERAVTERFDCTSATTREAFHLLEKQGAIIVSARRGARVIAEAYAPPEELFIVWDRLRWLLGEELRRHDASIQPSLPEGKSKKQPSDRLKQIEAQLERLGASSGNIRLVRAMARIALHVAIVAPERLVEIEESLSR</sequence>
<dbReference type="SUPFAM" id="SSF46785">
    <property type="entry name" value="Winged helix' DNA-binding domain"/>
    <property type="match status" value="1"/>
</dbReference>
<dbReference type="OrthoDB" id="7846328at2"/>
<keyword evidence="1" id="KW-0805">Transcription regulation</keyword>
<dbReference type="Proteomes" id="UP000239504">
    <property type="component" value="Unassembled WGS sequence"/>
</dbReference>
<reference evidence="6 7" key="1">
    <citation type="submission" date="2017-12" db="EMBL/GenBank/DDBJ databases">
        <authorList>
            <person name="Hurst M.R.H."/>
        </authorList>
    </citation>
    <scope>NUCLEOTIDE SEQUENCE [LARGE SCALE GENOMIC DNA]</scope>
    <source>
        <strain evidence="6 7">SY-3-19</strain>
    </source>
</reference>
<accession>A0A2S7K5F8</accession>
<dbReference type="InterPro" id="IPR000524">
    <property type="entry name" value="Tscrpt_reg_HTH_GntR"/>
</dbReference>
<keyword evidence="7" id="KW-1185">Reference proteome</keyword>
<dbReference type="PROSITE" id="PS50949">
    <property type="entry name" value="HTH_GNTR"/>
    <property type="match status" value="1"/>
</dbReference>
<dbReference type="AlphaFoldDB" id="A0A2S7K5F8"/>
<dbReference type="GO" id="GO:0003700">
    <property type="term" value="F:DNA-binding transcription factor activity"/>
    <property type="evidence" value="ECO:0007669"/>
    <property type="project" value="InterPro"/>
</dbReference>
<keyword evidence="2" id="KW-0238">DNA-binding</keyword>
<keyword evidence="3" id="KW-0804">Transcription</keyword>
<dbReference type="GO" id="GO:0003677">
    <property type="term" value="F:DNA binding"/>
    <property type="evidence" value="ECO:0007669"/>
    <property type="project" value="UniProtKB-KW"/>
</dbReference>
<dbReference type="InterPro" id="IPR036390">
    <property type="entry name" value="WH_DNA-bd_sf"/>
</dbReference>
<feature type="domain" description="HTH gntR-type" evidence="5">
    <location>
        <begin position="46"/>
        <end position="113"/>
    </location>
</feature>
<dbReference type="InterPro" id="IPR036388">
    <property type="entry name" value="WH-like_DNA-bd_sf"/>
</dbReference>
<evidence type="ECO:0000313" key="6">
    <source>
        <dbReference type="EMBL" id="PQA87706.1"/>
    </source>
</evidence>
<dbReference type="PANTHER" id="PTHR43537:SF24">
    <property type="entry name" value="GLUCONATE OPERON TRANSCRIPTIONAL REPRESSOR"/>
    <property type="match status" value="1"/>
</dbReference>
<feature type="region of interest" description="Disordered" evidence="4">
    <location>
        <begin position="23"/>
        <end position="47"/>
    </location>
</feature>
<gene>
    <name evidence="6" type="ORF">CW354_04910</name>
</gene>
<evidence type="ECO:0000256" key="3">
    <source>
        <dbReference type="ARBA" id="ARBA00023163"/>
    </source>
</evidence>
<dbReference type="SMART" id="SM00345">
    <property type="entry name" value="HTH_GNTR"/>
    <property type="match status" value="1"/>
</dbReference>
<dbReference type="PANTHER" id="PTHR43537">
    <property type="entry name" value="TRANSCRIPTIONAL REGULATOR, GNTR FAMILY"/>
    <property type="match status" value="1"/>
</dbReference>
<dbReference type="Gene3D" id="1.10.10.10">
    <property type="entry name" value="Winged helix-like DNA-binding domain superfamily/Winged helix DNA-binding domain"/>
    <property type="match status" value="1"/>
</dbReference>
<evidence type="ECO:0000259" key="5">
    <source>
        <dbReference type="PROSITE" id="PS50949"/>
    </source>
</evidence>
<protein>
    <recommendedName>
        <fullName evidence="5">HTH gntR-type domain-containing protein</fullName>
    </recommendedName>
</protein>
<organism evidence="6 7">
    <name type="scientific">Hyphococcus luteus</name>
    <dbReference type="NCBI Taxonomy" id="2058213"/>
    <lineage>
        <taxon>Bacteria</taxon>
        <taxon>Pseudomonadati</taxon>
        <taxon>Pseudomonadota</taxon>
        <taxon>Alphaproteobacteria</taxon>
        <taxon>Parvularculales</taxon>
        <taxon>Parvularculaceae</taxon>
        <taxon>Hyphococcus</taxon>
    </lineage>
</organism>
<name>A0A2S7K5F8_9PROT</name>
<feature type="compositionally biased region" description="Polar residues" evidence="4">
    <location>
        <begin position="32"/>
        <end position="45"/>
    </location>
</feature>
<evidence type="ECO:0000256" key="2">
    <source>
        <dbReference type="ARBA" id="ARBA00023125"/>
    </source>
</evidence>
<dbReference type="EMBL" id="PJCH01000005">
    <property type="protein sequence ID" value="PQA87706.1"/>
    <property type="molecule type" value="Genomic_DNA"/>
</dbReference>
<evidence type="ECO:0000256" key="4">
    <source>
        <dbReference type="SAM" id="MobiDB-lite"/>
    </source>
</evidence>
<comment type="caution">
    <text evidence="6">The sequence shown here is derived from an EMBL/GenBank/DDBJ whole genome shotgun (WGS) entry which is preliminary data.</text>
</comment>
<dbReference type="Pfam" id="PF00392">
    <property type="entry name" value="GntR"/>
    <property type="match status" value="1"/>
</dbReference>
<evidence type="ECO:0000256" key="1">
    <source>
        <dbReference type="ARBA" id="ARBA00023015"/>
    </source>
</evidence>
<evidence type="ECO:0000313" key="7">
    <source>
        <dbReference type="Proteomes" id="UP000239504"/>
    </source>
</evidence>
<proteinExistence type="predicted"/>